<dbReference type="EMBL" id="CAJPEV010001198">
    <property type="protein sequence ID" value="CAG0891312.1"/>
    <property type="molecule type" value="Genomic_DNA"/>
</dbReference>
<feature type="region of interest" description="Disordered" evidence="1">
    <location>
        <begin position="1"/>
        <end position="25"/>
    </location>
</feature>
<reference evidence="2" key="1">
    <citation type="submission" date="2020-11" db="EMBL/GenBank/DDBJ databases">
        <authorList>
            <person name="Tran Van P."/>
        </authorList>
    </citation>
    <scope>NUCLEOTIDE SEQUENCE</scope>
</reference>
<protein>
    <submittedName>
        <fullName evidence="2">Uncharacterized protein</fullName>
    </submittedName>
</protein>
<dbReference type="AlphaFoldDB" id="A0A7R9A3A8"/>
<evidence type="ECO:0000256" key="1">
    <source>
        <dbReference type="SAM" id="MobiDB-lite"/>
    </source>
</evidence>
<dbReference type="Proteomes" id="UP000677054">
    <property type="component" value="Unassembled WGS sequence"/>
</dbReference>
<dbReference type="EMBL" id="LR900715">
    <property type="protein sequence ID" value="CAD7246654.1"/>
    <property type="molecule type" value="Genomic_DNA"/>
</dbReference>
<proteinExistence type="predicted"/>
<name>A0A7R9A3A8_9CRUS</name>
<organism evidence="2">
    <name type="scientific">Darwinula stevensoni</name>
    <dbReference type="NCBI Taxonomy" id="69355"/>
    <lineage>
        <taxon>Eukaryota</taxon>
        <taxon>Metazoa</taxon>
        <taxon>Ecdysozoa</taxon>
        <taxon>Arthropoda</taxon>
        <taxon>Crustacea</taxon>
        <taxon>Oligostraca</taxon>
        <taxon>Ostracoda</taxon>
        <taxon>Podocopa</taxon>
        <taxon>Podocopida</taxon>
        <taxon>Darwinulocopina</taxon>
        <taxon>Darwinuloidea</taxon>
        <taxon>Darwinulidae</taxon>
        <taxon>Darwinula</taxon>
    </lineage>
</organism>
<evidence type="ECO:0000313" key="2">
    <source>
        <dbReference type="EMBL" id="CAD7246654.1"/>
    </source>
</evidence>
<accession>A0A7R9A3A8</accession>
<gene>
    <name evidence="2" type="ORF">DSTB1V02_LOCUS6501</name>
</gene>
<keyword evidence="3" id="KW-1185">Reference proteome</keyword>
<evidence type="ECO:0000313" key="3">
    <source>
        <dbReference type="Proteomes" id="UP000677054"/>
    </source>
</evidence>
<sequence length="59" mass="6854">MQLTPVHTSEPEKTEEMPEKQLGEMTVQERLDRIEKKVDDTQREMKKGLKEILNLLSSG</sequence>
<feature type="compositionally biased region" description="Basic and acidic residues" evidence="1">
    <location>
        <begin position="9"/>
        <end position="25"/>
    </location>
</feature>